<protein>
    <submittedName>
        <fullName evidence="4">Uncharacterized protein</fullName>
    </submittedName>
</protein>
<keyword evidence="5" id="KW-1185">Reference proteome</keyword>
<dbReference type="RefSeq" id="XP_013906599.1">
    <property type="nucleotide sequence ID" value="XM_014051145.1"/>
</dbReference>
<organism evidence="4 5">
    <name type="scientific">Monoraphidium neglectum</name>
    <dbReference type="NCBI Taxonomy" id="145388"/>
    <lineage>
        <taxon>Eukaryota</taxon>
        <taxon>Viridiplantae</taxon>
        <taxon>Chlorophyta</taxon>
        <taxon>core chlorophytes</taxon>
        <taxon>Chlorophyceae</taxon>
        <taxon>CS clade</taxon>
        <taxon>Sphaeropleales</taxon>
        <taxon>Selenastraceae</taxon>
        <taxon>Monoraphidium</taxon>
    </lineage>
</organism>
<reference evidence="4 5" key="1">
    <citation type="journal article" date="2013" name="BMC Genomics">
        <title>Reconstruction of the lipid metabolism for the microalga Monoraphidium neglectum from its genome sequence reveals characteristics suitable for biofuel production.</title>
        <authorList>
            <person name="Bogen C."/>
            <person name="Al-Dilaimi A."/>
            <person name="Albersmeier A."/>
            <person name="Wichmann J."/>
            <person name="Grundmann M."/>
            <person name="Rupp O."/>
            <person name="Lauersen K.J."/>
            <person name="Blifernez-Klassen O."/>
            <person name="Kalinowski J."/>
            <person name="Goesmann A."/>
            <person name="Mussgnug J.H."/>
            <person name="Kruse O."/>
        </authorList>
    </citation>
    <scope>NUCLEOTIDE SEQUENCE [LARGE SCALE GENOMIC DNA]</scope>
    <source>
        <strain evidence="4 5">SAG 48.87</strain>
    </source>
</reference>
<dbReference type="OrthoDB" id="2102561at2759"/>
<dbReference type="GeneID" id="25726490"/>
<comment type="similarity">
    <text evidence="1 3">Belongs to the short-chain dehydrogenases/reductases (SDR) family.</text>
</comment>
<dbReference type="GO" id="GO:0005783">
    <property type="term" value="C:endoplasmic reticulum"/>
    <property type="evidence" value="ECO:0007669"/>
    <property type="project" value="TreeGrafter"/>
</dbReference>
<evidence type="ECO:0000256" key="1">
    <source>
        <dbReference type="ARBA" id="ARBA00006484"/>
    </source>
</evidence>
<dbReference type="Gene3D" id="3.40.50.720">
    <property type="entry name" value="NAD(P)-binding Rossmann-like Domain"/>
    <property type="match status" value="1"/>
</dbReference>
<dbReference type="InterPro" id="IPR036291">
    <property type="entry name" value="NAD(P)-bd_dom_sf"/>
</dbReference>
<dbReference type="Proteomes" id="UP000054498">
    <property type="component" value="Unassembled WGS sequence"/>
</dbReference>
<proteinExistence type="inferred from homology"/>
<evidence type="ECO:0000313" key="5">
    <source>
        <dbReference type="Proteomes" id="UP000054498"/>
    </source>
</evidence>
<sequence>MAGPVVLITGCTEGGIGHALCCYLHGRGCRVFATARRPEAAAGLEERGIPVLKLDVQRPESCQQAVEDVIEAAGRLDILVNNAGVVTLGPTCEVPIDTARTIFDTNVFGLLQMCQAVHRQMVAQGSGKIVNIGSLTGLQPVPLRGVYSATKAAVQRLSGALRIELGPFGVQVMLVSPGFIDTKARETAKSNAALTTGGLWGGWLAVLERVMAKRLSKAVPVDTYAAQLGSVILQKHLPRHW</sequence>
<evidence type="ECO:0000256" key="3">
    <source>
        <dbReference type="RuleBase" id="RU000363"/>
    </source>
</evidence>
<dbReference type="InterPro" id="IPR002347">
    <property type="entry name" value="SDR_fam"/>
</dbReference>
<keyword evidence="2" id="KW-0560">Oxidoreductase</keyword>
<dbReference type="SUPFAM" id="SSF51735">
    <property type="entry name" value="NAD(P)-binding Rossmann-fold domains"/>
    <property type="match status" value="1"/>
</dbReference>
<accession>A0A0D2MYP6</accession>
<dbReference type="PRINTS" id="PR00080">
    <property type="entry name" value="SDRFAMILY"/>
</dbReference>
<evidence type="ECO:0000313" key="4">
    <source>
        <dbReference type="EMBL" id="KIZ07580.1"/>
    </source>
</evidence>
<dbReference type="STRING" id="145388.A0A0D2MYP6"/>
<evidence type="ECO:0000256" key="2">
    <source>
        <dbReference type="ARBA" id="ARBA00023002"/>
    </source>
</evidence>
<dbReference type="EMBL" id="KK100248">
    <property type="protein sequence ID" value="KIZ07580.1"/>
    <property type="molecule type" value="Genomic_DNA"/>
</dbReference>
<dbReference type="PROSITE" id="PS00061">
    <property type="entry name" value="ADH_SHORT"/>
    <property type="match status" value="1"/>
</dbReference>
<dbReference type="InterPro" id="IPR020904">
    <property type="entry name" value="Sc_DH/Rdtase_CS"/>
</dbReference>
<name>A0A0D2MYP6_9CHLO</name>
<dbReference type="PANTHER" id="PTHR44169:SF6">
    <property type="entry name" value="NADPH-DEPENDENT 1-ACYLDIHYDROXYACETONE PHOSPHATE REDUCTASE"/>
    <property type="match status" value="1"/>
</dbReference>
<dbReference type="Pfam" id="PF00106">
    <property type="entry name" value="adh_short"/>
    <property type="match status" value="1"/>
</dbReference>
<dbReference type="PANTHER" id="PTHR44169">
    <property type="entry name" value="NADPH-DEPENDENT 1-ACYLDIHYDROXYACETONE PHOSPHATE REDUCTASE"/>
    <property type="match status" value="1"/>
</dbReference>
<gene>
    <name evidence="4" type="ORF">MNEG_0372</name>
</gene>
<dbReference type="AlphaFoldDB" id="A0A0D2MYP6"/>
<dbReference type="PRINTS" id="PR00081">
    <property type="entry name" value="GDHRDH"/>
</dbReference>
<dbReference type="GO" id="GO:0016491">
    <property type="term" value="F:oxidoreductase activity"/>
    <property type="evidence" value="ECO:0007669"/>
    <property type="project" value="UniProtKB-KW"/>
</dbReference>
<dbReference type="CDD" id="cd05374">
    <property type="entry name" value="17beta-HSD-like_SDR_c"/>
    <property type="match status" value="1"/>
</dbReference>
<dbReference type="KEGG" id="mng:MNEG_0372"/>